<dbReference type="Proteomes" id="UP000324336">
    <property type="component" value="Unassembled WGS sequence"/>
</dbReference>
<protein>
    <recommendedName>
        <fullName evidence="2 4">acylphosphatase</fullName>
        <ecNumber evidence="2 4">3.6.1.7</ecNumber>
    </recommendedName>
</protein>
<feature type="active site" evidence="4">
    <location>
        <position position="18"/>
    </location>
</feature>
<dbReference type="PROSITE" id="PS51160">
    <property type="entry name" value="ACYLPHOSPHATASE_3"/>
    <property type="match status" value="1"/>
</dbReference>
<dbReference type="RefSeq" id="WP_147558210.1">
    <property type="nucleotide sequence ID" value="NZ_CAUDFA010000104.1"/>
</dbReference>
<gene>
    <name evidence="8" type="ORF">EPJ69_08890</name>
    <name evidence="7" type="ORF">EPJ73_06680</name>
    <name evidence="9" type="ORF">EPJ84_08060</name>
</gene>
<dbReference type="SUPFAM" id="SSF54975">
    <property type="entry name" value="Acylphosphatase/BLUF domain-like"/>
    <property type="match status" value="1"/>
</dbReference>
<proteinExistence type="inferred from homology"/>
<dbReference type="PANTHER" id="PTHR47268:SF4">
    <property type="entry name" value="ACYLPHOSPHATASE"/>
    <property type="match status" value="1"/>
</dbReference>
<feature type="active site" evidence="4">
    <location>
        <position position="36"/>
    </location>
</feature>
<evidence type="ECO:0000313" key="10">
    <source>
        <dbReference type="Proteomes" id="UP000322307"/>
    </source>
</evidence>
<evidence type="ECO:0000313" key="11">
    <source>
        <dbReference type="Proteomes" id="UP000324336"/>
    </source>
</evidence>
<evidence type="ECO:0000313" key="9">
    <source>
        <dbReference type="EMBL" id="TXJ48941.1"/>
    </source>
</evidence>
<sequence length="92" mass="10547">MFKVNIVLRGRVQGVGFRYYAKKCADEMKIAGKVWNNYDGSVEIIGYLESKKDIEEFVEKMKRGPEMSSVKESNVIIIPSDPPIEEVFEIDN</sequence>
<reference evidence="10 11" key="1">
    <citation type="journal article" date="1992" name="Lakartidningen">
        <title>[Penicillin V and not amoxicillin is the first choice preparation in acute otitis].</title>
        <authorList>
            <person name="Kamme C."/>
            <person name="Lundgren K."/>
            <person name="Prellner K."/>
        </authorList>
    </citation>
    <scope>NUCLEOTIDE SEQUENCE [LARGE SCALE GENOMIC DNA]</scope>
    <source>
        <strain evidence="9 10">PC3939II</strain>
        <strain evidence="7 11">PC4597II</strain>
        <strain evidence="8 12">PC5538III-lc</strain>
    </source>
</reference>
<dbReference type="PROSITE" id="PS00150">
    <property type="entry name" value="ACYLPHOSPHATASE_1"/>
    <property type="match status" value="1"/>
</dbReference>
<reference evidence="9" key="2">
    <citation type="submission" date="2019-01" db="EMBL/GenBank/DDBJ databases">
        <authorList>
            <person name="Thorell K."/>
        </authorList>
    </citation>
    <scope>NUCLEOTIDE SEQUENCE</scope>
    <source>
        <strain evidence="9">PC3939II</strain>
        <strain evidence="7">PC4597II</strain>
        <strain evidence="8">PC5538III-lc</strain>
    </source>
</reference>
<evidence type="ECO:0000256" key="4">
    <source>
        <dbReference type="PROSITE-ProRule" id="PRU00520"/>
    </source>
</evidence>
<comment type="catalytic activity">
    <reaction evidence="3 4">
        <text>an acyl phosphate + H2O = a carboxylate + phosphate + H(+)</text>
        <dbReference type="Rhea" id="RHEA:14965"/>
        <dbReference type="ChEBI" id="CHEBI:15377"/>
        <dbReference type="ChEBI" id="CHEBI:15378"/>
        <dbReference type="ChEBI" id="CHEBI:29067"/>
        <dbReference type="ChEBI" id="CHEBI:43474"/>
        <dbReference type="ChEBI" id="CHEBI:59918"/>
        <dbReference type="EC" id="3.6.1.7"/>
    </reaction>
</comment>
<evidence type="ECO:0000313" key="7">
    <source>
        <dbReference type="EMBL" id="TXJ25150.1"/>
    </source>
</evidence>
<dbReference type="Proteomes" id="UP000324707">
    <property type="component" value="Unassembled WGS sequence"/>
</dbReference>
<dbReference type="GO" id="GO:0003998">
    <property type="term" value="F:acylphosphatase activity"/>
    <property type="evidence" value="ECO:0007669"/>
    <property type="project" value="UniProtKB-EC"/>
</dbReference>
<evidence type="ECO:0000256" key="3">
    <source>
        <dbReference type="ARBA" id="ARBA00047645"/>
    </source>
</evidence>
<feature type="domain" description="Acylphosphatase-like" evidence="6">
    <location>
        <begin position="3"/>
        <end position="92"/>
    </location>
</feature>
<evidence type="ECO:0000313" key="12">
    <source>
        <dbReference type="Proteomes" id="UP000324707"/>
    </source>
</evidence>
<comment type="caution">
    <text evidence="9">The sequence shown here is derived from an EMBL/GenBank/DDBJ whole genome shotgun (WGS) entry which is preliminary data.</text>
</comment>
<comment type="similarity">
    <text evidence="1 5">Belongs to the acylphosphatase family.</text>
</comment>
<dbReference type="InterPro" id="IPR017968">
    <property type="entry name" value="Acylphosphatase_CS"/>
</dbReference>
<dbReference type="EC" id="3.6.1.7" evidence="2 4"/>
<accession>A0A5C8CQW7</accession>
<dbReference type="InterPro" id="IPR036046">
    <property type="entry name" value="Acylphosphatase-like_dom_sf"/>
</dbReference>
<dbReference type="Pfam" id="PF00708">
    <property type="entry name" value="Acylphosphatase"/>
    <property type="match status" value="1"/>
</dbReference>
<keyword evidence="4" id="KW-0378">Hydrolase</keyword>
<dbReference type="PANTHER" id="PTHR47268">
    <property type="entry name" value="ACYLPHOSPHATASE"/>
    <property type="match status" value="1"/>
</dbReference>
<dbReference type="EMBL" id="SAXX01000022">
    <property type="protein sequence ID" value="TXJ30944.1"/>
    <property type="molecule type" value="Genomic_DNA"/>
</dbReference>
<dbReference type="EMBL" id="SAYA01000021">
    <property type="protein sequence ID" value="TXJ25150.1"/>
    <property type="molecule type" value="Genomic_DNA"/>
</dbReference>
<evidence type="ECO:0000259" key="6">
    <source>
        <dbReference type="PROSITE" id="PS51160"/>
    </source>
</evidence>
<evidence type="ECO:0000313" key="8">
    <source>
        <dbReference type="EMBL" id="TXJ30944.1"/>
    </source>
</evidence>
<organism evidence="9 10">
    <name type="scientific">Brachyspira aalborgi</name>
    <dbReference type="NCBI Taxonomy" id="29522"/>
    <lineage>
        <taxon>Bacteria</taxon>
        <taxon>Pseudomonadati</taxon>
        <taxon>Spirochaetota</taxon>
        <taxon>Spirochaetia</taxon>
        <taxon>Brachyspirales</taxon>
        <taxon>Brachyspiraceae</taxon>
        <taxon>Brachyspira</taxon>
    </lineage>
</organism>
<dbReference type="Gene3D" id="3.30.70.100">
    <property type="match status" value="1"/>
</dbReference>
<evidence type="ECO:0000256" key="2">
    <source>
        <dbReference type="ARBA" id="ARBA00012150"/>
    </source>
</evidence>
<evidence type="ECO:0000256" key="1">
    <source>
        <dbReference type="ARBA" id="ARBA00005614"/>
    </source>
</evidence>
<dbReference type="InterPro" id="IPR001792">
    <property type="entry name" value="Acylphosphatase-like_dom"/>
</dbReference>
<dbReference type="AlphaFoldDB" id="A0A5C8CQW7"/>
<dbReference type="Proteomes" id="UP000322307">
    <property type="component" value="Unassembled WGS sequence"/>
</dbReference>
<name>A0A5C8CQW7_9SPIR</name>
<dbReference type="EMBL" id="SAYE01000015">
    <property type="protein sequence ID" value="TXJ48941.1"/>
    <property type="molecule type" value="Genomic_DNA"/>
</dbReference>
<evidence type="ECO:0000256" key="5">
    <source>
        <dbReference type="RuleBase" id="RU004168"/>
    </source>
</evidence>
<dbReference type="InterPro" id="IPR020456">
    <property type="entry name" value="Acylphosphatase"/>
</dbReference>